<dbReference type="AlphaFoldDB" id="A0A0K0XS85"/>
<comment type="pathway">
    <text evidence="10">Cofactor biosynthesis; tetrahydrofolate biosynthesis; 4-aminobenzoate from chorismate: step 2/2.</text>
</comment>
<evidence type="ECO:0000256" key="15">
    <source>
        <dbReference type="ARBA" id="ARBA00049529"/>
    </source>
</evidence>
<keyword evidence="20" id="KW-1185">Reference proteome</keyword>
<dbReference type="SUPFAM" id="SSF56752">
    <property type="entry name" value="D-aminoacid aminotransferase-like PLP-dependent enzymes"/>
    <property type="match status" value="1"/>
</dbReference>
<comment type="cofactor">
    <cofactor evidence="1">
        <name>pyridoxal 5'-phosphate</name>
        <dbReference type="ChEBI" id="CHEBI:597326"/>
    </cofactor>
</comment>
<dbReference type="InterPro" id="IPR050571">
    <property type="entry name" value="Class-IV_PLP-Dep_Aminotrnsfr"/>
</dbReference>
<dbReference type="OrthoDB" id="21319at2"/>
<comment type="pathway">
    <text evidence="3">Amino-acid biosynthesis; L-isoleucine biosynthesis; L-isoleucine from 2-oxobutanoate: step 4/4.</text>
</comment>
<comment type="catalytic activity">
    <reaction evidence="12">
        <text>L-valine + 2-oxoglutarate = 3-methyl-2-oxobutanoate + L-glutamate</text>
        <dbReference type="Rhea" id="RHEA:24813"/>
        <dbReference type="ChEBI" id="CHEBI:11851"/>
        <dbReference type="ChEBI" id="CHEBI:16810"/>
        <dbReference type="ChEBI" id="CHEBI:29985"/>
        <dbReference type="ChEBI" id="CHEBI:57762"/>
        <dbReference type="EC" id="2.6.1.42"/>
    </reaction>
</comment>
<comment type="similarity">
    <text evidence="6">Belongs to the class-IV pyridoxal-phosphate-dependent aminotransferase family.</text>
</comment>
<evidence type="ECO:0000256" key="1">
    <source>
        <dbReference type="ARBA" id="ARBA00001933"/>
    </source>
</evidence>
<evidence type="ECO:0000256" key="8">
    <source>
        <dbReference type="ARBA" id="ARBA00022898"/>
    </source>
</evidence>
<comment type="function">
    <text evidence="16">Involved in the biosynthesis of p-aminobenzoate (PABA), a precursor of tetrahydrofolate. Converts 4-amino-4-deoxychorismate into 4-aminobenzoate (PABA) and pyruvate.</text>
</comment>
<sequence length="296" mass="31930">MTATGPAPMKIWINGQLLPEDQATVSVFDSGFVLGDGVWEGVRVVGGRPAFLSAHLDRLREGSQALMLTGLPSEQALRTAVAEVIEANGLVDDAHLRIMLTRGVRREPYQNPRLAGSGPTLVIIPGHHPVTEAQATRPQRLFTVHVHRGAPDVQDPKLNSHSKLNCILACIQANVAGADEALMLDPDGFVATCNSTHFFIVRRGEVLTSDGRYCLGGITRGHVLSLCRELGIPARETSFSLTEVYSADESFTTGTLSGLRPVGEIDGRQIGDGQRGPITERLQQAYAELIRRPDGD</sequence>
<dbReference type="KEGG" id="wma:WM2015_91"/>
<dbReference type="Gene3D" id="3.30.470.10">
    <property type="match status" value="1"/>
</dbReference>
<dbReference type="InterPro" id="IPR043132">
    <property type="entry name" value="BCAT-like_C"/>
</dbReference>
<comment type="catalytic activity">
    <reaction evidence="15">
        <text>4-amino-4-deoxychorismate = 4-aminobenzoate + pyruvate + H(+)</text>
        <dbReference type="Rhea" id="RHEA:16201"/>
        <dbReference type="ChEBI" id="CHEBI:15361"/>
        <dbReference type="ChEBI" id="CHEBI:15378"/>
        <dbReference type="ChEBI" id="CHEBI:17836"/>
        <dbReference type="ChEBI" id="CHEBI:58406"/>
        <dbReference type="EC" id="4.1.3.38"/>
    </reaction>
</comment>
<dbReference type="EMBL" id="CP012154">
    <property type="protein sequence ID" value="AKS40482.1"/>
    <property type="molecule type" value="Genomic_DNA"/>
</dbReference>
<protein>
    <recommendedName>
        <fullName evidence="17">Aminodeoxychorismate lyase</fullName>
        <ecNumber evidence="7">2.6.1.42</ecNumber>
        <ecNumber evidence="11">4.1.3.38</ecNumber>
    </recommendedName>
    <alternativeName>
        <fullName evidence="18">4-amino-4-deoxychorismate lyase</fullName>
    </alternativeName>
</protein>
<comment type="catalytic activity">
    <reaction evidence="13">
        <text>L-isoleucine + 2-oxoglutarate = (S)-3-methyl-2-oxopentanoate + L-glutamate</text>
        <dbReference type="Rhea" id="RHEA:24801"/>
        <dbReference type="ChEBI" id="CHEBI:16810"/>
        <dbReference type="ChEBI" id="CHEBI:29985"/>
        <dbReference type="ChEBI" id="CHEBI:35146"/>
        <dbReference type="ChEBI" id="CHEBI:58045"/>
        <dbReference type="EC" id="2.6.1.42"/>
    </reaction>
</comment>
<dbReference type="Proteomes" id="UP000066624">
    <property type="component" value="Chromosome"/>
</dbReference>
<dbReference type="GO" id="GO:0004084">
    <property type="term" value="F:branched-chain-amino-acid transaminase activity"/>
    <property type="evidence" value="ECO:0007669"/>
    <property type="project" value="UniProtKB-EC"/>
</dbReference>
<evidence type="ECO:0000256" key="10">
    <source>
        <dbReference type="ARBA" id="ARBA00035633"/>
    </source>
</evidence>
<evidence type="ECO:0000256" key="16">
    <source>
        <dbReference type="ARBA" id="ARBA00054027"/>
    </source>
</evidence>
<evidence type="ECO:0000313" key="19">
    <source>
        <dbReference type="EMBL" id="AKS40482.1"/>
    </source>
</evidence>
<dbReference type="GO" id="GO:0008652">
    <property type="term" value="P:amino acid biosynthetic process"/>
    <property type="evidence" value="ECO:0007669"/>
    <property type="project" value="UniProtKB-ARBA"/>
</dbReference>
<dbReference type="EC" id="4.1.3.38" evidence="11"/>
<evidence type="ECO:0000256" key="6">
    <source>
        <dbReference type="ARBA" id="ARBA00009320"/>
    </source>
</evidence>
<comment type="pathway">
    <text evidence="5">Amino-acid biosynthesis; L-leucine biosynthesis; L-leucine from 3-methyl-2-oxobutanoate: step 4/4.</text>
</comment>
<dbReference type="GO" id="GO:0008696">
    <property type="term" value="F:4-amino-4-deoxychorismate lyase activity"/>
    <property type="evidence" value="ECO:0007669"/>
    <property type="project" value="UniProtKB-EC"/>
</dbReference>
<dbReference type="PANTHER" id="PTHR42743:SF11">
    <property type="entry name" value="AMINODEOXYCHORISMATE LYASE"/>
    <property type="match status" value="1"/>
</dbReference>
<comment type="catalytic activity">
    <reaction evidence="14">
        <text>L-leucine + 2-oxoglutarate = 4-methyl-2-oxopentanoate + L-glutamate</text>
        <dbReference type="Rhea" id="RHEA:18321"/>
        <dbReference type="ChEBI" id="CHEBI:16810"/>
        <dbReference type="ChEBI" id="CHEBI:17865"/>
        <dbReference type="ChEBI" id="CHEBI:29985"/>
        <dbReference type="ChEBI" id="CHEBI:57427"/>
        <dbReference type="EC" id="2.6.1.42"/>
    </reaction>
</comment>
<gene>
    <name evidence="19" type="ORF">WM2015_91</name>
</gene>
<keyword evidence="9" id="KW-0289">Folate biosynthesis</keyword>
<evidence type="ECO:0000256" key="4">
    <source>
        <dbReference type="ARBA" id="ARBA00004931"/>
    </source>
</evidence>
<comment type="function">
    <text evidence="2">Acts on leucine, isoleucine and valine.</text>
</comment>
<evidence type="ECO:0000256" key="17">
    <source>
        <dbReference type="ARBA" id="ARBA00069174"/>
    </source>
</evidence>
<name>A0A0K0XS85_9GAMM</name>
<accession>A0A0K0XS85</accession>
<dbReference type="FunFam" id="3.20.10.10:FF:000002">
    <property type="entry name" value="D-alanine aminotransferase"/>
    <property type="match status" value="1"/>
</dbReference>
<evidence type="ECO:0000256" key="3">
    <source>
        <dbReference type="ARBA" id="ARBA00004824"/>
    </source>
</evidence>
<evidence type="ECO:0000256" key="7">
    <source>
        <dbReference type="ARBA" id="ARBA00013053"/>
    </source>
</evidence>
<dbReference type="PANTHER" id="PTHR42743">
    <property type="entry name" value="AMINO-ACID AMINOTRANSFERASE"/>
    <property type="match status" value="1"/>
</dbReference>
<reference evidence="19 20" key="1">
    <citation type="submission" date="2015-07" db="EMBL/GenBank/DDBJ databases">
        <authorList>
            <person name="Noorani M."/>
        </authorList>
    </citation>
    <scope>NUCLEOTIDE SEQUENCE [LARGE SCALE GENOMIC DNA]</scope>
    <source>
        <strain evidence="19 20">KCTC 42284</strain>
    </source>
</reference>
<evidence type="ECO:0000256" key="11">
    <source>
        <dbReference type="ARBA" id="ARBA00035676"/>
    </source>
</evidence>
<keyword evidence="19" id="KW-0808">Transferase</keyword>
<dbReference type="Gene3D" id="3.20.10.10">
    <property type="entry name" value="D-amino Acid Aminotransferase, subunit A, domain 2"/>
    <property type="match status" value="1"/>
</dbReference>
<dbReference type="InterPro" id="IPR043131">
    <property type="entry name" value="BCAT-like_N"/>
</dbReference>
<dbReference type="RefSeq" id="WP_049726910.1">
    <property type="nucleotide sequence ID" value="NZ_CP012154.1"/>
</dbReference>
<evidence type="ECO:0000256" key="12">
    <source>
        <dbReference type="ARBA" id="ARBA00048212"/>
    </source>
</evidence>
<evidence type="ECO:0000256" key="2">
    <source>
        <dbReference type="ARBA" id="ARBA00003109"/>
    </source>
</evidence>
<dbReference type="InterPro" id="IPR036038">
    <property type="entry name" value="Aminotransferase-like"/>
</dbReference>
<evidence type="ECO:0000256" key="14">
    <source>
        <dbReference type="ARBA" id="ARBA00049229"/>
    </source>
</evidence>
<keyword evidence="19" id="KW-0032">Aminotransferase</keyword>
<dbReference type="PATRIC" id="fig|1579979.3.peg.96"/>
<evidence type="ECO:0000313" key="20">
    <source>
        <dbReference type="Proteomes" id="UP000066624"/>
    </source>
</evidence>
<dbReference type="InterPro" id="IPR001544">
    <property type="entry name" value="Aminotrans_IV"/>
</dbReference>
<comment type="pathway">
    <text evidence="4">Amino-acid biosynthesis; L-valine biosynthesis; L-valine from pyruvate: step 4/4.</text>
</comment>
<evidence type="ECO:0000256" key="13">
    <source>
        <dbReference type="ARBA" id="ARBA00048798"/>
    </source>
</evidence>
<proteinExistence type="inferred from homology"/>
<dbReference type="GO" id="GO:0046656">
    <property type="term" value="P:folic acid biosynthetic process"/>
    <property type="evidence" value="ECO:0007669"/>
    <property type="project" value="UniProtKB-KW"/>
</dbReference>
<dbReference type="Pfam" id="PF01063">
    <property type="entry name" value="Aminotran_4"/>
    <property type="match status" value="1"/>
</dbReference>
<dbReference type="STRING" id="1579979.WM2015_91"/>
<dbReference type="EC" id="2.6.1.42" evidence="7"/>
<evidence type="ECO:0000256" key="9">
    <source>
        <dbReference type="ARBA" id="ARBA00022909"/>
    </source>
</evidence>
<evidence type="ECO:0000256" key="5">
    <source>
        <dbReference type="ARBA" id="ARBA00005072"/>
    </source>
</evidence>
<organism evidence="19 20">
    <name type="scientific">Wenzhouxiangella marina</name>
    <dbReference type="NCBI Taxonomy" id="1579979"/>
    <lineage>
        <taxon>Bacteria</taxon>
        <taxon>Pseudomonadati</taxon>
        <taxon>Pseudomonadota</taxon>
        <taxon>Gammaproteobacteria</taxon>
        <taxon>Chromatiales</taxon>
        <taxon>Wenzhouxiangellaceae</taxon>
        <taxon>Wenzhouxiangella</taxon>
    </lineage>
</organism>
<evidence type="ECO:0000256" key="18">
    <source>
        <dbReference type="ARBA" id="ARBA00080135"/>
    </source>
</evidence>
<keyword evidence="8" id="KW-0663">Pyridoxal phosphate</keyword>